<gene>
    <name evidence="1" type="ORF">C8J55DRAFT_404414</name>
</gene>
<evidence type="ECO:0000313" key="1">
    <source>
        <dbReference type="EMBL" id="KAJ4492023.1"/>
    </source>
</evidence>
<comment type="caution">
    <text evidence="1">The sequence shown here is derived from an EMBL/GenBank/DDBJ whole genome shotgun (WGS) entry which is preliminary data.</text>
</comment>
<protein>
    <submittedName>
        <fullName evidence="1">Uncharacterized protein</fullName>
    </submittedName>
</protein>
<proteinExistence type="predicted"/>
<dbReference type="Proteomes" id="UP001150238">
    <property type="component" value="Unassembled WGS sequence"/>
</dbReference>
<accession>A0A9W9DZ23</accession>
<evidence type="ECO:0000313" key="2">
    <source>
        <dbReference type="Proteomes" id="UP001150238"/>
    </source>
</evidence>
<feature type="non-terminal residue" evidence="1">
    <location>
        <position position="1"/>
    </location>
</feature>
<organism evidence="1 2">
    <name type="scientific">Lentinula lateritia</name>
    <dbReference type="NCBI Taxonomy" id="40482"/>
    <lineage>
        <taxon>Eukaryota</taxon>
        <taxon>Fungi</taxon>
        <taxon>Dikarya</taxon>
        <taxon>Basidiomycota</taxon>
        <taxon>Agaricomycotina</taxon>
        <taxon>Agaricomycetes</taxon>
        <taxon>Agaricomycetidae</taxon>
        <taxon>Agaricales</taxon>
        <taxon>Marasmiineae</taxon>
        <taxon>Omphalotaceae</taxon>
        <taxon>Lentinula</taxon>
    </lineage>
</organism>
<dbReference type="AlphaFoldDB" id="A0A9W9DZ23"/>
<reference evidence="1" key="1">
    <citation type="submission" date="2022-08" db="EMBL/GenBank/DDBJ databases">
        <authorList>
            <consortium name="DOE Joint Genome Institute"/>
            <person name="Min B."/>
            <person name="Riley R."/>
            <person name="Sierra-Patev S."/>
            <person name="Naranjo-Ortiz M."/>
            <person name="Looney B."/>
            <person name="Konkel Z."/>
            <person name="Slot J.C."/>
            <person name="Sakamoto Y."/>
            <person name="Steenwyk J.L."/>
            <person name="Rokas A."/>
            <person name="Carro J."/>
            <person name="Camarero S."/>
            <person name="Ferreira P."/>
            <person name="Molpeceres G."/>
            <person name="Ruiz-Duenas F.J."/>
            <person name="Serrano A."/>
            <person name="Henrissat B."/>
            <person name="Drula E."/>
            <person name="Hughes K.W."/>
            <person name="Mata J.L."/>
            <person name="Ishikawa N.K."/>
            <person name="Vargas-Isla R."/>
            <person name="Ushijima S."/>
            <person name="Smith C.A."/>
            <person name="Ahrendt S."/>
            <person name="Andreopoulos W."/>
            <person name="He G."/>
            <person name="Labutti K."/>
            <person name="Lipzen A."/>
            <person name="Ng V."/>
            <person name="Sandor L."/>
            <person name="Barry K."/>
            <person name="Martinez A.T."/>
            <person name="Xiao Y."/>
            <person name="Gibbons J.G."/>
            <person name="Terashima K."/>
            <person name="Hibbett D.S."/>
            <person name="Grigoriev I.V."/>
        </authorList>
    </citation>
    <scope>NUCLEOTIDE SEQUENCE</scope>
    <source>
        <strain evidence="1">Sp2 HRB7682 ss15</strain>
    </source>
</reference>
<feature type="non-terminal residue" evidence="1">
    <location>
        <position position="86"/>
    </location>
</feature>
<name>A0A9W9DZ23_9AGAR</name>
<sequence length="86" mass="9668">VGRHILQAMRDLDDPDPSRLKCKVGLEPCGFCGQDECITTLKFTKDGNPRLPTNCPYHYEGMHYTEPVNTSKKVKCTNTPIHCSLC</sequence>
<dbReference type="EMBL" id="JANVFS010000005">
    <property type="protein sequence ID" value="KAJ4492023.1"/>
    <property type="molecule type" value="Genomic_DNA"/>
</dbReference>
<reference evidence="1" key="2">
    <citation type="journal article" date="2023" name="Proc. Natl. Acad. Sci. U.S.A.">
        <title>A global phylogenomic analysis of the shiitake genus Lentinula.</title>
        <authorList>
            <person name="Sierra-Patev S."/>
            <person name="Min B."/>
            <person name="Naranjo-Ortiz M."/>
            <person name="Looney B."/>
            <person name="Konkel Z."/>
            <person name="Slot J.C."/>
            <person name="Sakamoto Y."/>
            <person name="Steenwyk J.L."/>
            <person name="Rokas A."/>
            <person name="Carro J."/>
            <person name="Camarero S."/>
            <person name="Ferreira P."/>
            <person name="Molpeceres G."/>
            <person name="Ruiz-Duenas F.J."/>
            <person name="Serrano A."/>
            <person name="Henrissat B."/>
            <person name="Drula E."/>
            <person name="Hughes K.W."/>
            <person name="Mata J.L."/>
            <person name="Ishikawa N.K."/>
            <person name="Vargas-Isla R."/>
            <person name="Ushijima S."/>
            <person name="Smith C.A."/>
            <person name="Donoghue J."/>
            <person name="Ahrendt S."/>
            <person name="Andreopoulos W."/>
            <person name="He G."/>
            <person name="LaButti K."/>
            <person name="Lipzen A."/>
            <person name="Ng V."/>
            <person name="Riley R."/>
            <person name="Sandor L."/>
            <person name="Barry K."/>
            <person name="Martinez A.T."/>
            <person name="Xiao Y."/>
            <person name="Gibbons J.G."/>
            <person name="Terashima K."/>
            <person name="Grigoriev I.V."/>
            <person name="Hibbett D."/>
        </authorList>
    </citation>
    <scope>NUCLEOTIDE SEQUENCE</scope>
    <source>
        <strain evidence="1">Sp2 HRB7682 ss15</strain>
    </source>
</reference>